<reference evidence="6" key="1">
    <citation type="submission" date="2023-03" db="EMBL/GenBank/DDBJ databases">
        <title>MT1 and MT2 Draft Genomes of Novel Species.</title>
        <authorList>
            <person name="Venkateswaran K."/>
        </authorList>
    </citation>
    <scope>NUCLEOTIDE SEQUENCE</scope>
    <source>
        <strain evidence="6">F6_3S_P_1C</strain>
    </source>
</reference>
<dbReference type="Gene3D" id="3.40.640.10">
    <property type="entry name" value="Type I PLP-dependent aspartate aminotransferase-like (Major domain)"/>
    <property type="match status" value="1"/>
</dbReference>
<accession>A0ABT8JH58</accession>
<comment type="cofactor">
    <cofactor evidence="1 5">
        <name>pyridoxal 5'-phosphate</name>
        <dbReference type="ChEBI" id="CHEBI:597326"/>
    </cofactor>
</comment>
<organism evidence="6 7">
    <name type="scientific">Paenibacillus vandeheii</name>
    <dbReference type="NCBI Taxonomy" id="3035917"/>
    <lineage>
        <taxon>Bacteria</taxon>
        <taxon>Bacillati</taxon>
        <taxon>Bacillota</taxon>
        <taxon>Bacilli</taxon>
        <taxon>Bacillales</taxon>
        <taxon>Paenibacillaceae</taxon>
        <taxon>Paenibacillus</taxon>
    </lineage>
</organism>
<gene>
    <name evidence="6" type="ORF">P5G61_24445</name>
</gene>
<dbReference type="PANTHER" id="PTHR43797:SF2">
    <property type="entry name" value="HOMOCYSTEINE_CYSTEINE SYNTHASE"/>
    <property type="match status" value="1"/>
</dbReference>
<proteinExistence type="inferred from homology"/>
<dbReference type="Proteomes" id="UP001174205">
    <property type="component" value="Unassembled WGS sequence"/>
</dbReference>
<dbReference type="NCBIfam" id="TIGR01326">
    <property type="entry name" value="OAH_OAS_sulfhy"/>
    <property type="match status" value="1"/>
</dbReference>
<dbReference type="EMBL" id="JAROCD010000013">
    <property type="protein sequence ID" value="MDN4604399.1"/>
    <property type="molecule type" value="Genomic_DNA"/>
</dbReference>
<dbReference type="InterPro" id="IPR054542">
    <property type="entry name" value="Cys_met_metab_PP"/>
</dbReference>
<evidence type="ECO:0000256" key="2">
    <source>
        <dbReference type="ARBA" id="ARBA00009077"/>
    </source>
</evidence>
<dbReference type="NCBIfam" id="NF005872">
    <property type="entry name" value="PRK07812.1"/>
    <property type="match status" value="1"/>
</dbReference>
<evidence type="ECO:0000256" key="3">
    <source>
        <dbReference type="ARBA" id="ARBA00022679"/>
    </source>
</evidence>
<evidence type="ECO:0000313" key="7">
    <source>
        <dbReference type="Proteomes" id="UP001174205"/>
    </source>
</evidence>
<dbReference type="CDD" id="cd00614">
    <property type="entry name" value="CGS_like"/>
    <property type="match status" value="1"/>
</dbReference>
<dbReference type="InterPro" id="IPR000277">
    <property type="entry name" value="Cys/Met-Metab_PyrdxlP-dep_enz"/>
</dbReference>
<evidence type="ECO:0000256" key="5">
    <source>
        <dbReference type="RuleBase" id="RU362118"/>
    </source>
</evidence>
<dbReference type="Pfam" id="PF01053">
    <property type="entry name" value="Cys_Met_Meta_PP"/>
    <property type="match status" value="1"/>
</dbReference>
<dbReference type="NCBIfam" id="NF006096">
    <property type="entry name" value="PRK08248.1"/>
    <property type="match status" value="1"/>
</dbReference>
<comment type="caution">
    <text evidence="6">The sequence shown here is derived from an EMBL/GenBank/DDBJ whole genome shotgun (WGS) entry which is preliminary data.</text>
</comment>
<name>A0ABT8JH58_9BACL</name>
<evidence type="ECO:0000256" key="4">
    <source>
        <dbReference type="ARBA" id="ARBA00022898"/>
    </source>
</evidence>
<keyword evidence="7" id="KW-1185">Reference proteome</keyword>
<evidence type="ECO:0000256" key="1">
    <source>
        <dbReference type="ARBA" id="ARBA00001933"/>
    </source>
</evidence>
<dbReference type="PANTHER" id="PTHR43797">
    <property type="entry name" value="HOMOCYSTEINE/CYSTEINE SYNTHASE"/>
    <property type="match status" value="1"/>
</dbReference>
<dbReference type="PIRSF" id="PIRSF001434">
    <property type="entry name" value="CGS"/>
    <property type="match status" value="1"/>
</dbReference>
<keyword evidence="4 5" id="KW-0663">Pyridoxal phosphate</keyword>
<sequence>MSNERELSFETLAIHAGQEIDPTTHARAVPLYQTTSYGFRDTEHAANLFGLKEFGNIYTRLMNPTTDVFEQRIAALEGGAGALATASGQAAITFSLLNIAGAGDEIVSAASLYGGTYNLFSTTLPKLGLDVKFVDSSDPENFRAAITDKTKALYAETIGNPQGNVLDIEAVAAIAHEHGIPLIVDNTFPSPYLLRPIEHGADIVVHSATKFIGGHGTSIGGVIVDSGKFDWKASGKFPGLTEPDSSYHGVVYTEAVGPIAYIIKARVQLLRDFGATISPFNSWLLIQGLETLHLRVERHSSNALAVAQYLEKHEDVEWVSYAGLPSHPSYELAQKYLPKGQGAILTFGIKGGVDAGRKLIESVKLFSHLANVGDSKSLIIHPASTTHQQLTEDEQTAAGVNPELIRLSVGTENIQDIIYDLEQAIKASQQSSVSV</sequence>
<dbReference type="RefSeq" id="WP_301248809.1">
    <property type="nucleotide sequence ID" value="NZ_JAROCD010000013.1"/>
</dbReference>
<dbReference type="SUPFAM" id="SSF53383">
    <property type="entry name" value="PLP-dependent transferases"/>
    <property type="match status" value="1"/>
</dbReference>
<dbReference type="InterPro" id="IPR015421">
    <property type="entry name" value="PyrdxlP-dep_Trfase_major"/>
</dbReference>
<dbReference type="PROSITE" id="PS00868">
    <property type="entry name" value="CYS_MET_METAB_PP"/>
    <property type="match status" value="1"/>
</dbReference>
<dbReference type="InterPro" id="IPR015422">
    <property type="entry name" value="PyrdxlP-dep_Trfase_small"/>
</dbReference>
<keyword evidence="3" id="KW-0808">Transferase</keyword>
<evidence type="ECO:0000313" key="6">
    <source>
        <dbReference type="EMBL" id="MDN4604399.1"/>
    </source>
</evidence>
<dbReference type="Gene3D" id="3.90.1150.10">
    <property type="entry name" value="Aspartate Aminotransferase, domain 1"/>
    <property type="match status" value="1"/>
</dbReference>
<dbReference type="InterPro" id="IPR006235">
    <property type="entry name" value="OAc-hSer/O-AcSer_sulfhydrylase"/>
</dbReference>
<comment type="similarity">
    <text evidence="2 5">Belongs to the trans-sulfuration enzymes family.</text>
</comment>
<protein>
    <submittedName>
        <fullName evidence="6">Homocysteine synthase</fullName>
    </submittedName>
</protein>
<dbReference type="InterPro" id="IPR015424">
    <property type="entry name" value="PyrdxlP-dep_Trfase"/>
</dbReference>